<gene>
    <name evidence="1" type="primary">ORF71328</name>
</gene>
<sequence length="114" mass="13194">MQMKQKTGLLQEMNHGCIIIINQKQSMHQCNGNILLQPRLSRLHHQQRGNLMLTVFWGSKEMLLEHFQKKGDNLNTALCYEVLIMLHNAIFKIRSGVLILGIFLLYDNARPHTA</sequence>
<dbReference type="Gene3D" id="3.30.420.10">
    <property type="entry name" value="Ribonuclease H-like superfamily/Ribonuclease H"/>
    <property type="match status" value="1"/>
</dbReference>
<dbReference type="InterPro" id="IPR001888">
    <property type="entry name" value="Transposase_1"/>
</dbReference>
<evidence type="ECO:0008006" key="2">
    <source>
        <dbReference type="Google" id="ProtNLM"/>
    </source>
</evidence>
<evidence type="ECO:0000313" key="1">
    <source>
        <dbReference type="EMBL" id="CEK69719.1"/>
    </source>
</evidence>
<dbReference type="EMBL" id="HACG01022854">
    <property type="protein sequence ID" value="CEK69719.1"/>
    <property type="molecule type" value="Transcribed_RNA"/>
</dbReference>
<organism evidence="1">
    <name type="scientific">Arion vulgaris</name>
    <dbReference type="NCBI Taxonomy" id="1028688"/>
    <lineage>
        <taxon>Eukaryota</taxon>
        <taxon>Metazoa</taxon>
        <taxon>Spiralia</taxon>
        <taxon>Lophotrochozoa</taxon>
        <taxon>Mollusca</taxon>
        <taxon>Gastropoda</taxon>
        <taxon>Heterobranchia</taxon>
        <taxon>Euthyneura</taxon>
        <taxon>Panpulmonata</taxon>
        <taxon>Eupulmonata</taxon>
        <taxon>Stylommatophora</taxon>
        <taxon>Helicina</taxon>
        <taxon>Arionoidea</taxon>
        <taxon>Arionidae</taxon>
        <taxon>Arion</taxon>
    </lineage>
</organism>
<dbReference type="GO" id="GO:0003676">
    <property type="term" value="F:nucleic acid binding"/>
    <property type="evidence" value="ECO:0007669"/>
    <property type="project" value="InterPro"/>
</dbReference>
<protein>
    <recommendedName>
        <fullName evidence="2">Mos1 transposase HTH domain-containing protein</fullName>
    </recommendedName>
</protein>
<accession>A0A0B6ZM36</accession>
<dbReference type="AlphaFoldDB" id="A0A0B6ZM36"/>
<dbReference type="Pfam" id="PF01359">
    <property type="entry name" value="Transposase_1"/>
    <property type="match status" value="1"/>
</dbReference>
<name>A0A0B6ZM36_9EUPU</name>
<proteinExistence type="predicted"/>
<reference evidence="1" key="1">
    <citation type="submission" date="2014-12" db="EMBL/GenBank/DDBJ databases">
        <title>Insight into the proteome of Arion vulgaris.</title>
        <authorList>
            <person name="Aradska J."/>
            <person name="Bulat T."/>
            <person name="Smidak R."/>
            <person name="Sarate P."/>
            <person name="Gangsoo J."/>
            <person name="Sialana F."/>
            <person name="Bilban M."/>
            <person name="Lubec G."/>
        </authorList>
    </citation>
    <scope>NUCLEOTIDE SEQUENCE</scope>
    <source>
        <tissue evidence="1">Skin</tissue>
    </source>
</reference>
<dbReference type="InterPro" id="IPR036397">
    <property type="entry name" value="RNaseH_sf"/>
</dbReference>